<evidence type="ECO:0000313" key="10">
    <source>
        <dbReference type="EMBL" id="KIJ64293.1"/>
    </source>
</evidence>
<dbReference type="InterPro" id="IPR046541">
    <property type="entry name" value="DUF6606"/>
</dbReference>
<dbReference type="InterPro" id="IPR022099">
    <property type="entry name" value="DUF3638"/>
</dbReference>
<dbReference type="InterPro" id="IPR051346">
    <property type="entry name" value="OTU_Deubiquitinase"/>
</dbReference>
<sequence>MPTESDIEKLLYILTHVFCPLRLPSEDDHSVSKDLALSEEICAAAGAYAEHVRDADRPEWDRVETMLRNLSATMQSSALRSEQIDSQLKLMVVGDVNVYLIRAQNAAVIFRRQEDTTIFEAFEVSPQAGAVMGASGKLVCSYPGPAIAVPNEVFDDTVFRAELAGFLVHMNEDLLDSAATSRKAGSTVVEERDTAHPRYITELLTGILRGIGRPADVNRISKRIGDDVVWKKAKLPWRRSSLWLVARVSLQTSLEQTDDYKAFMLFFMHRLTQQALKEDLPNELLHFMSSKLSRRLTKLGSSVPDWLSDMVLGSCINVRVKLEARWKRVRVAQAASPHWAPLELNLAADTQLSLLDSQEYIHKALHNQHDSIQPKRFDPILRRRGTLDDFLSPDGKFFDDAYAAEPHLTLYDVEQAVEQGIDGWVTDVADADDACVQLKVLAEKYSSRALKTYKNNPENLSIMLLTTIELWIALDKVVVNKIPMLAEYSPEVPIALLGNLLLRKAGSLDRLRVAHQYIRERYSIARNGFSVFSEAVDDTNFAVRYYDSSPPLQSLQRDIERDAQRERDKRLEELARRNARHAQLKEEAANMDHDYHTGGYKCPPWCSKCCRQQEMDKMTINIHEWPLPSHSFQAAIVVFELKCPKSFNMWRSATFNLLVNICSPSPKQIQPYIQLQHYNALKKYHQKHPRSRISLASEAKPWTKTHYHNVAIPNTRGDVCKDNGLKFFGFDTNSKIRAAHAFKLTDSSNHCTYQLPNGPYQKLQGYVQKTSHTSNDVLASQSNCHKDLSIHEFIAFGHLRSGSSLQWLNILRELRGRTLTFRRHEVHLLLAQATSQVGPLSEAGEWSWHKDLSEADFCHALLGELRSLVTSIEANWLEGVTMSTVSFLISRLLASSQDPGIKSPAQCLLREVREKSFKWVLELSGKLESNADEEIRGRLRDMAAICRGTYDVDPQDALELLSSRRDVEILVACAIFIHDNAPSRLGGLPEESRLLLERDRRLSLALEDILGDVIDDNGEGLDLAVTRVWPAYRPGTKWRRLEHPKSRWFSCQTAKTTAQRSQEVHFNLHDGTLLVDGKPLGRLPREITLHPVYSMVFGDRVLDVIPSDVPGREFSTRGMISGYQVYFTMNGGELVVRARATDTMDFLELIPQEKLESDLPMLLVKNHVHWLNLTTSTIAVRPLESACRLKPMERPQNLVITRSPSDSTQGSSTPKLSVELPRYGLSFFVDKEGELQSYNTRDMVYDENQSTGTMFGLVNQLVLRPKIQVAQEHVQRCVLIPDGKVSFAKHDRHVWITINTHDPPLRQVTYHTYKVDTDLGCLKGNVSLTNKLYQAYLHAVSSSGCSTDPLTGKTGTEEALTILRSASCQSFMKVDARDAELLSLIGSLVPARVWYPAHLKQMQQVEWLCLPVTSQHHGLYAAAVSIKEKYEKVLIFHEDGISPFKKFPTRESQLLERATRRTAPLYPPEFSGPLPDAGGDVTYPSRDLVESANEYRAYRTAFAVSNWSSSQDTVDNILGRLQSYGQTLHGDTPAFSMHYSCTWLLPDLPKIWISAYNTCRRSDRRQRFELLFSLAAMAYGSPAHQDLVPTLLAFVTVPAFNTIDPPPYTSYELSEGFRPSSDVLRRRVSDSARAFSDSAPEWSITQRIGEDHSDWWRRRESMYNQRVNEDVAAAVQDLQKGWPRETPPRHSLNASSFDLINLGKTLDTLFSRCYQNLKLREHLVRVQDILNRAHALPPTLESYKFQTSSAASAREVTAITLAQLFQRQLEALAPPLHSVPLLPQKIGHSTKQSFSGSERLTDLISALRNNPRSRFHGTYAEDLRLSEQHLENETSPVAPEAIQDTTTVLKEHYLQTRKEYSHSFGVLEHELGPRGINEQAVSQSGQWPRVTVHTLFRCLASTSAVSSTDGWRQCLTSLAMLGLQLQRSRRLLLHAMKDYHEEFSKELQNEVCDGRPDWLLIQLEGNFLIRRIQAEVASEMISPQSCEGTAMQLNMGEGKSSVIVPIAVAALADGERLVRVVVPKALITQMFQVLVDRLSGLTNRRIYYLPFSRSLKIGPQQVIVLHEIMLECKQEGGIFVVQPDHVLSLKLMSVEKQLPVDEDGEVAKKLLECQRWLHSHARDLLDESDEILHVRYQLVYTIGPQNHLEGFPERWTTTQQVLGLVRKHAIFLRGNHSLGLEIQSGPPGSFPRTRILQDSAGQELISRVTQDVMDGLLPNFRLGQFCSELQDAIHSFISCKDNTTSNIQMIKDNSQQGPLWGRLLLLRGLLASGILLFALKERRCRVDYGLAPSRTMLAVPYRAKDVPAPRAEFGHPDIAVVLTCLSYYHSGLTEKQLMTCFEILLRQDNPALEYESWIHDLPSEEVPVILRTVSGINVKSSQQWKDHLVPLFNSNKAVVDFYLSHVVFPKEAKEFPEKLSCSGWDLAERREQVTTGFSGTNDGRYLLPTSITQRDPDHQRSTNAKVLAYLLQPENNKYECTAWPDGRRRTAEEFLELLVSQIPEIRVLLDVGAQMLELRNSALAKRWLEAKQDAQAAIYFDDDDELMVYTRDGITRPLVSSPFAQQLDKCVVYLDDAHTRGTDIKFPLGFRAAVTLGPKVTKDRLTQGCMRMRKLGRDHSVMFFAPKDVEQNIRSSLSKDSLDPIDAADILHWTMLETCNEIQQYAPQWAQQGADHTSRYDAWSKFCKDEATSQELTSAWRQPEAKTLEKLYAPGKSEGTINPTDPEIQQRLSDLGILSLSASGMDEEQEREVLHEIEQERQVERPPPIPAVAHQVHLDVQTFVASGTIPPGSPVFLRSFDSLANTSAVQGENHLWNQHVYVTADFCKTVVSKGKIDDYLRAVNWVFSSNVAQDPILVVASPFEVNKLLSKIRLSKNVHLHLYTPRTVKSMLPCDDLKLHSIPSVSTQWTAPLRLIDQLNVFAGQLFLRDHATYIQLCRFLCIYARDLRDDGDLKVEADGFIKPEYRPPRASFDNSFQQSPIAALKSLFSLRRKGMLYAPTHMGKILDAWPLLEDDFRD</sequence>
<dbReference type="HOGENOM" id="CLU_000211_1_0_1"/>
<organism evidence="10 11">
    <name type="scientific">Hydnomerulius pinastri MD-312</name>
    <dbReference type="NCBI Taxonomy" id="994086"/>
    <lineage>
        <taxon>Eukaryota</taxon>
        <taxon>Fungi</taxon>
        <taxon>Dikarya</taxon>
        <taxon>Basidiomycota</taxon>
        <taxon>Agaricomycotina</taxon>
        <taxon>Agaricomycetes</taxon>
        <taxon>Agaricomycetidae</taxon>
        <taxon>Boletales</taxon>
        <taxon>Boletales incertae sedis</taxon>
        <taxon>Leucogyrophana</taxon>
    </lineage>
</organism>
<proteinExistence type="predicted"/>
<dbReference type="GO" id="GO:0006508">
    <property type="term" value="P:proteolysis"/>
    <property type="evidence" value="ECO:0007669"/>
    <property type="project" value="UniProtKB-KW"/>
</dbReference>
<reference evidence="10 11" key="1">
    <citation type="submission" date="2014-04" db="EMBL/GenBank/DDBJ databases">
        <title>Evolutionary Origins and Diversification of the Mycorrhizal Mutualists.</title>
        <authorList>
            <consortium name="DOE Joint Genome Institute"/>
            <consortium name="Mycorrhizal Genomics Consortium"/>
            <person name="Kohler A."/>
            <person name="Kuo A."/>
            <person name="Nagy L.G."/>
            <person name="Floudas D."/>
            <person name="Copeland A."/>
            <person name="Barry K.W."/>
            <person name="Cichocki N."/>
            <person name="Veneault-Fourrey C."/>
            <person name="LaButti K."/>
            <person name="Lindquist E.A."/>
            <person name="Lipzen A."/>
            <person name="Lundell T."/>
            <person name="Morin E."/>
            <person name="Murat C."/>
            <person name="Riley R."/>
            <person name="Ohm R."/>
            <person name="Sun H."/>
            <person name="Tunlid A."/>
            <person name="Henrissat B."/>
            <person name="Grigoriev I.V."/>
            <person name="Hibbett D.S."/>
            <person name="Martin F."/>
        </authorList>
    </citation>
    <scope>NUCLEOTIDE SEQUENCE [LARGE SCALE GENOMIC DNA]</scope>
    <source>
        <strain evidence="10 11">MD-312</strain>
    </source>
</reference>
<keyword evidence="4" id="KW-0833">Ubl conjugation pathway</keyword>
<dbReference type="GO" id="GO:0004843">
    <property type="term" value="F:cysteine-type deubiquitinase activity"/>
    <property type="evidence" value="ECO:0007669"/>
    <property type="project" value="UniProtKB-EC"/>
</dbReference>
<dbReference type="PANTHER" id="PTHR13367:SF34">
    <property type="match status" value="1"/>
</dbReference>
<feature type="domain" description="DUF3645" evidence="8">
    <location>
        <begin position="2292"/>
        <end position="2323"/>
    </location>
</feature>
<evidence type="ECO:0000256" key="4">
    <source>
        <dbReference type="ARBA" id="ARBA00022786"/>
    </source>
</evidence>
<dbReference type="Pfam" id="PF12340">
    <property type="entry name" value="DUF3638"/>
    <property type="match status" value="1"/>
</dbReference>
<dbReference type="EC" id="3.4.19.12" evidence="2"/>
<evidence type="ECO:0000256" key="6">
    <source>
        <dbReference type="ARBA" id="ARBA00022807"/>
    </source>
</evidence>
<keyword evidence="11" id="KW-1185">Reference proteome</keyword>
<dbReference type="PANTHER" id="PTHR13367">
    <property type="entry name" value="UBIQUITIN THIOESTERASE"/>
    <property type="match status" value="1"/>
</dbReference>
<evidence type="ECO:0000256" key="2">
    <source>
        <dbReference type="ARBA" id="ARBA00012759"/>
    </source>
</evidence>
<evidence type="ECO:0000256" key="5">
    <source>
        <dbReference type="ARBA" id="ARBA00022801"/>
    </source>
</evidence>
<evidence type="ECO:0000259" key="9">
    <source>
        <dbReference type="Pfam" id="PF20255"/>
    </source>
</evidence>
<protein>
    <recommendedName>
        <fullName evidence="2">ubiquitinyl hydrolase 1</fullName>
        <ecNumber evidence="2">3.4.19.12</ecNumber>
    </recommendedName>
</protein>
<dbReference type="EMBL" id="KN839847">
    <property type="protein sequence ID" value="KIJ64293.1"/>
    <property type="molecule type" value="Genomic_DNA"/>
</dbReference>
<name>A0A0C9W9B5_9AGAM</name>
<dbReference type="OrthoDB" id="3182339at2759"/>
<dbReference type="Proteomes" id="UP000053820">
    <property type="component" value="Unassembled WGS sequence"/>
</dbReference>
<comment type="catalytic activity">
    <reaction evidence="1">
        <text>Thiol-dependent hydrolysis of ester, thioester, amide, peptide and isopeptide bonds formed by the C-terminal Gly of ubiquitin (a 76-residue protein attached to proteins as an intracellular targeting signal).</text>
        <dbReference type="EC" id="3.4.19.12"/>
    </reaction>
</comment>
<feature type="domain" description="DUF3638" evidence="7">
    <location>
        <begin position="1955"/>
        <end position="2169"/>
    </location>
</feature>
<keyword evidence="5" id="KW-0378">Hydrolase</keyword>
<keyword evidence="6" id="KW-0788">Thiol protease</keyword>
<evidence type="ECO:0000256" key="3">
    <source>
        <dbReference type="ARBA" id="ARBA00022670"/>
    </source>
</evidence>
<feature type="domain" description="DUF6606" evidence="9">
    <location>
        <begin position="13"/>
        <end position="272"/>
    </location>
</feature>
<gene>
    <name evidence="10" type="ORF">HYDPIDRAFT_90610</name>
</gene>
<dbReference type="Pfam" id="PF12359">
    <property type="entry name" value="DUF3645"/>
    <property type="match status" value="1"/>
</dbReference>
<dbReference type="Pfam" id="PF20255">
    <property type="entry name" value="DUF6606"/>
    <property type="match status" value="1"/>
</dbReference>
<accession>A0A0C9W9B5</accession>
<dbReference type="InterPro" id="IPR022105">
    <property type="entry name" value="DUF3645"/>
</dbReference>
<keyword evidence="3" id="KW-0645">Protease</keyword>
<evidence type="ECO:0000256" key="1">
    <source>
        <dbReference type="ARBA" id="ARBA00000707"/>
    </source>
</evidence>
<evidence type="ECO:0000313" key="11">
    <source>
        <dbReference type="Proteomes" id="UP000053820"/>
    </source>
</evidence>
<evidence type="ECO:0000259" key="8">
    <source>
        <dbReference type="Pfam" id="PF12359"/>
    </source>
</evidence>
<evidence type="ECO:0000259" key="7">
    <source>
        <dbReference type="Pfam" id="PF12340"/>
    </source>
</evidence>